<evidence type="ECO:0000256" key="7">
    <source>
        <dbReference type="ARBA" id="ARBA00023136"/>
    </source>
</evidence>
<keyword evidence="2 9" id="KW-1003">Cell membrane</keyword>
<dbReference type="Gene3D" id="3.40.50.11690">
    <property type="entry name" value="Cell division protein FtsQ/DivIB"/>
    <property type="match status" value="1"/>
</dbReference>
<dbReference type="HAMAP" id="MF_00911">
    <property type="entry name" value="FtsQ_subfam"/>
    <property type="match status" value="1"/>
</dbReference>
<organism evidence="11 12">
    <name type="scientific">Hyphomicrobium nitrativorans NL23</name>
    <dbReference type="NCBI Taxonomy" id="1029756"/>
    <lineage>
        <taxon>Bacteria</taxon>
        <taxon>Pseudomonadati</taxon>
        <taxon>Pseudomonadota</taxon>
        <taxon>Alphaproteobacteria</taxon>
        <taxon>Hyphomicrobiales</taxon>
        <taxon>Hyphomicrobiaceae</taxon>
        <taxon>Hyphomicrobium</taxon>
    </lineage>
</organism>
<dbReference type="OrthoDB" id="9783091at2"/>
<dbReference type="KEGG" id="hni:W911_16360"/>
<dbReference type="EMBL" id="CP006912">
    <property type="protein sequence ID" value="AHB49622.1"/>
    <property type="molecule type" value="Genomic_DNA"/>
</dbReference>
<feature type="domain" description="POTRA" evidence="10">
    <location>
        <begin position="84"/>
        <end position="152"/>
    </location>
</feature>
<reference evidence="11 12" key="1">
    <citation type="journal article" date="2014" name="Genome Announc.">
        <title>Complete Genome Sequence of Hyphomicrobium nitrativorans Strain NL23, a Denitrifying Bacterium Isolated from Biofilm of a Methanol-Fed Denitrification System Treating Seawater at the Montreal Biodome.</title>
        <authorList>
            <person name="Martineau C."/>
            <person name="Villeneuve C."/>
            <person name="Mauffrey F."/>
            <person name="Villemur R."/>
        </authorList>
    </citation>
    <scope>NUCLEOTIDE SEQUENCE [LARGE SCALE GENOMIC DNA]</scope>
    <source>
        <strain evidence="11">NL23</strain>
    </source>
</reference>
<protein>
    <recommendedName>
        <fullName evidence="9">Cell division protein FtsQ</fullName>
    </recommendedName>
</protein>
<comment type="similarity">
    <text evidence="9">Belongs to the FtsQ/DivIB family. FtsQ subfamily.</text>
</comment>
<keyword evidence="7 9" id="KW-0472">Membrane</keyword>
<keyword evidence="12" id="KW-1185">Reference proteome</keyword>
<dbReference type="STRING" id="1029756.W911_16360"/>
<keyword evidence="8 9" id="KW-0131">Cell cycle</keyword>
<dbReference type="Pfam" id="PF08478">
    <property type="entry name" value="POTRA_1"/>
    <property type="match status" value="1"/>
</dbReference>
<evidence type="ECO:0000256" key="4">
    <source>
        <dbReference type="ARBA" id="ARBA00022618"/>
    </source>
</evidence>
<dbReference type="HOGENOM" id="CLU_061141_2_0_5"/>
<name>V5SGJ4_9HYPH</name>
<keyword evidence="4 9" id="KW-0132">Cell division</keyword>
<dbReference type="GO" id="GO:0090529">
    <property type="term" value="P:cell septum assembly"/>
    <property type="evidence" value="ECO:0007669"/>
    <property type="project" value="InterPro"/>
</dbReference>
<evidence type="ECO:0000256" key="5">
    <source>
        <dbReference type="ARBA" id="ARBA00022692"/>
    </source>
</evidence>
<dbReference type="InterPro" id="IPR005548">
    <property type="entry name" value="Cell_div_FtsQ/DivIB_C"/>
</dbReference>
<keyword evidence="6 9" id="KW-1133">Transmembrane helix</keyword>
<dbReference type="RefSeq" id="WP_023788570.1">
    <property type="nucleotide sequence ID" value="NC_022997.1"/>
</dbReference>
<dbReference type="InterPro" id="IPR034746">
    <property type="entry name" value="POTRA"/>
</dbReference>
<dbReference type="InterPro" id="IPR045335">
    <property type="entry name" value="FtsQ_C_sf"/>
</dbReference>
<evidence type="ECO:0000256" key="3">
    <source>
        <dbReference type="ARBA" id="ARBA00022519"/>
    </source>
</evidence>
<evidence type="ECO:0000256" key="2">
    <source>
        <dbReference type="ARBA" id="ARBA00022475"/>
    </source>
</evidence>
<comment type="subcellular location">
    <subcellularLocation>
        <location evidence="9">Cell inner membrane</location>
        <topology evidence="9">Single-pass type II membrane protein</topology>
    </subcellularLocation>
    <subcellularLocation>
        <location evidence="1">Membrane</location>
    </subcellularLocation>
    <text evidence="9">Localizes to the division septum.</text>
</comment>
<dbReference type="AlphaFoldDB" id="V5SGJ4"/>
<proteinExistence type="inferred from homology"/>
<evidence type="ECO:0000313" key="12">
    <source>
        <dbReference type="Proteomes" id="UP000018542"/>
    </source>
</evidence>
<sequence length="295" mass="31804">MFEIRQSRTRRIEEHDPLHETPASNLVLPLGSSAEPRAFSPLLSRRARILAIALVAGLGIGAMEEAARLSGTPELERLARFAGFGIDQVVLEGHRMSFDGEIFDAMDLGNVRTFAALDSAAVKARIERLPWIDTAELSRVYPGRLEVRVTERTPYALWSRADRRYLIDKTGRVLAAVSGEALPDLPRFAGEGAASEAASLMETVSRYPAIASRLAEAERVSERRWTLRLANGSTLVLPADNEVGVLEMLSRDSELLALVNAGGNSLDFRGPGRVAVRHEENGGANGPGAAPGAGS</sequence>
<dbReference type="GO" id="GO:0043093">
    <property type="term" value="P:FtsZ-dependent cytokinesis"/>
    <property type="evidence" value="ECO:0007669"/>
    <property type="project" value="UniProtKB-UniRule"/>
</dbReference>
<evidence type="ECO:0000256" key="9">
    <source>
        <dbReference type="HAMAP-Rule" id="MF_00911"/>
    </source>
</evidence>
<dbReference type="Proteomes" id="UP000018542">
    <property type="component" value="Chromosome"/>
</dbReference>
<gene>
    <name evidence="9" type="primary">ftsQ</name>
    <name evidence="11" type="ORF">W911_16360</name>
</gene>
<dbReference type="PANTHER" id="PTHR35851:SF1">
    <property type="entry name" value="CELL DIVISION PROTEIN FTSQ"/>
    <property type="match status" value="1"/>
</dbReference>
<dbReference type="InterPro" id="IPR013685">
    <property type="entry name" value="POTRA_FtsQ_type"/>
</dbReference>
<comment type="function">
    <text evidence="9">Essential cell division protein.</text>
</comment>
<dbReference type="Gene3D" id="3.10.20.310">
    <property type="entry name" value="membrane protein fhac"/>
    <property type="match status" value="1"/>
</dbReference>
<keyword evidence="3 9" id="KW-0997">Cell inner membrane</keyword>
<evidence type="ECO:0000256" key="6">
    <source>
        <dbReference type="ARBA" id="ARBA00022989"/>
    </source>
</evidence>
<dbReference type="InterPro" id="IPR026579">
    <property type="entry name" value="FtsQ"/>
</dbReference>
<evidence type="ECO:0000256" key="1">
    <source>
        <dbReference type="ARBA" id="ARBA00004370"/>
    </source>
</evidence>
<dbReference type="PROSITE" id="PS51779">
    <property type="entry name" value="POTRA"/>
    <property type="match status" value="1"/>
</dbReference>
<accession>V5SGJ4</accession>
<evidence type="ECO:0000313" key="11">
    <source>
        <dbReference type="EMBL" id="AHB49622.1"/>
    </source>
</evidence>
<dbReference type="GO" id="GO:0032153">
    <property type="term" value="C:cell division site"/>
    <property type="evidence" value="ECO:0007669"/>
    <property type="project" value="UniProtKB-UniRule"/>
</dbReference>
<keyword evidence="5 9" id="KW-0812">Transmembrane</keyword>
<dbReference type="PATRIC" id="fig|1029756.8.peg.3407"/>
<dbReference type="GO" id="GO:0005886">
    <property type="term" value="C:plasma membrane"/>
    <property type="evidence" value="ECO:0007669"/>
    <property type="project" value="UniProtKB-SubCell"/>
</dbReference>
<evidence type="ECO:0000259" key="10">
    <source>
        <dbReference type="PROSITE" id="PS51779"/>
    </source>
</evidence>
<dbReference type="Pfam" id="PF03799">
    <property type="entry name" value="FtsQ_DivIB_C"/>
    <property type="match status" value="1"/>
</dbReference>
<evidence type="ECO:0000256" key="8">
    <source>
        <dbReference type="ARBA" id="ARBA00023306"/>
    </source>
</evidence>
<dbReference type="PANTHER" id="PTHR35851">
    <property type="entry name" value="CELL DIVISION PROTEIN FTSQ"/>
    <property type="match status" value="1"/>
</dbReference>